<name>A0A7K3WSA6_9FLAO</name>
<evidence type="ECO:0000259" key="1">
    <source>
        <dbReference type="Pfam" id="PF13460"/>
    </source>
</evidence>
<dbReference type="Gene3D" id="3.40.50.720">
    <property type="entry name" value="NAD(P)-binding Rossmann-like Domain"/>
    <property type="match status" value="1"/>
</dbReference>
<organism evidence="2 3">
    <name type="scientific">Cryomorpha ignava</name>
    <dbReference type="NCBI Taxonomy" id="101383"/>
    <lineage>
        <taxon>Bacteria</taxon>
        <taxon>Pseudomonadati</taxon>
        <taxon>Bacteroidota</taxon>
        <taxon>Flavobacteriia</taxon>
        <taxon>Flavobacteriales</taxon>
        <taxon>Cryomorphaceae</taxon>
        <taxon>Cryomorpha</taxon>
    </lineage>
</organism>
<evidence type="ECO:0000313" key="2">
    <source>
        <dbReference type="EMBL" id="NEN24569.1"/>
    </source>
</evidence>
<keyword evidence="3" id="KW-1185">Reference proteome</keyword>
<feature type="domain" description="NAD(P)-binding" evidence="1">
    <location>
        <begin position="7"/>
        <end position="154"/>
    </location>
</feature>
<dbReference type="Proteomes" id="UP000486602">
    <property type="component" value="Unassembled WGS sequence"/>
</dbReference>
<dbReference type="PANTHER" id="PTHR14097">
    <property type="entry name" value="OXIDOREDUCTASE HTATIP2"/>
    <property type="match status" value="1"/>
</dbReference>
<dbReference type="AlphaFoldDB" id="A0A7K3WSA6"/>
<protein>
    <submittedName>
        <fullName evidence="2">Oxidoreductase</fullName>
    </submittedName>
</protein>
<proteinExistence type="predicted"/>
<dbReference type="RefSeq" id="WP_163285962.1">
    <property type="nucleotide sequence ID" value="NZ_JAAGVY010000028.1"/>
</dbReference>
<sequence>MKAVVAGATGLIGGYLITELENDSAFNAVVALTRKPKQNSAKTTWKVVDFDLESKLESATEGADVVFCCLGTTMKKAGSKEAFYKVDFQYVVDLAKAAKKNGIRQFSVISAMGADAKSKVFYNQVKGEMEAAIRELGFNELIIFHPSLLLGPREESRFGERVGIVLGKIFSPLLFGSLKKYHPIHVSHIAEAMSAEAKTEADRIRVLEYDAILEMSK</sequence>
<dbReference type="InterPro" id="IPR036291">
    <property type="entry name" value="NAD(P)-bd_dom_sf"/>
</dbReference>
<dbReference type="PANTHER" id="PTHR14097:SF7">
    <property type="entry name" value="OXIDOREDUCTASE HTATIP2"/>
    <property type="match status" value="1"/>
</dbReference>
<dbReference type="Pfam" id="PF13460">
    <property type="entry name" value="NAD_binding_10"/>
    <property type="match status" value="1"/>
</dbReference>
<evidence type="ECO:0000313" key="3">
    <source>
        <dbReference type="Proteomes" id="UP000486602"/>
    </source>
</evidence>
<reference evidence="2 3" key="1">
    <citation type="submission" date="2020-02" db="EMBL/GenBank/DDBJ databases">
        <title>Out from the shadows clarifying the taxonomy of the family Cryomorphaceae and related taxa by utilizing the GTDB taxonomic framework.</title>
        <authorList>
            <person name="Bowman J.P."/>
        </authorList>
    </citation>
    <scope>NUCLEOTIDE SEQUENCE [LARGE SCALE GENOMIC DNA]</scope>
    <source>
        <strain evidence="2 3">QSSC 1-22</strain>
    </source>
</reference>
<dbReference type="CDD" id="cd05250">
    <property type="entry name" value="CC3_like_SDR_a"/>
    <property type="match status" value="1"/>
</dbReference>
<comment type="caution">
    <text evidence="2">The sequence shown here is derived from an EMBL/GenBank/DDBJ whole genome shotgun (WGS) entry which is preliminary data.</text>
</comment>
<accession>A0A7K3WSA6</accession>
<gene>
    <name evidence="2" type="ORF">G3O08_13760</name>
</gene>
<dbReference type="SUPFAM" id="SSF51735">
    <property type="entry name" value="NAD(P)-binding Rossmann-fold domains"/>
    <property type="match status" value="1"/>
</dbReference>
<dbReference type="EMBL" id="JAAGVY010000028">
    <property type="protein sequence ID" value="NEN24569.1"/>
    <property type="molecule type" value="Genomic_DNA"/>
</dbReference>
<dbReference type="InterPro" id="IPR016040">
    <property type="entry name" value="NAD(P)-bd_dom"/>
</dbReference>